<evidence type="ECO:0000313" key="3">
    <source>
        <dbReference type="Proteomes" id="UP000033588"/>
    </source>
</evidence>
<dbReference type="EMBL" id="LACC01000015">
    <property type="protein sequence ID" value="KJZ46096.1"/>
    <property type="molecule type" value="Genomic_DNA"/>
</dbReference>
<sequence length="686" mass="73827">MPTEINTWLGSRKGKFTLGTAAAFMLLLIWFGWSGMKEITLKNRLEAQWQSLDVTRRSIDGREQLQNWSAGVFIGNSVLKAVTQQLEGYKLEYLPTDQMLSGTAITVKSVSVEPELGYTLVKMLLVANKDDVELQMRLTGSISYRGTEPVKNGKPGEVTAKFRIEPLELAPAARIGLFQLNNLWDELAPDLAIALAKPQLFELRVPMNDTVKFDVGVDIKGSKEVVNKDTGATITYDASLPSSALEQKLSFASPVFRPEGIWLMARQSNEGQDFVLPATPPAQSELADAVKALTAEVRAKTTAFTGAPKTLSVWLSPNLLTSVAGKLSELSDASRTLTIQTTARDGRLAETKWHDDLLGDGGAYAELVDGRSGTAMLKLGKPSIDWLNDGLRMVMPVNASLKANIHFHFDPLIGGGMGTSVGIDGAGSGTINITTQTNVIQGPNGLKVAVLNSHLSCDALKATATTDGVLKIDLGWISVPKVGANVVMPLGRSQIGMISLLDNRQLFVISPADDPRTETDPEKRDERIKKNPWALVPPTGGFSVRLVPESIKTDLSGIHTTVALELIPMKIGYTEKDLDEAQKAVQEQAKIVAGQVTELLKQQTPVPGCAGDPEIAILLGPIEFGSNNDIVKFAKNAWKDMTQGPGPNNDLRKAVEGAGKAIDDALPDITIKPNGGLGVHIGSWSF</sequence>
<proteinExistence type="predicted"/>
<dbReference type="PATRIC" id="fig|294.132.peg.1432"/>
<comment type="caution">
    <text evidence="2">The sequence shown here is derived from an EMBL/GenBank/DDBJ whole genome shotgun (WGS) entry which is preliminary data.</text>
</comment>
<evidence type="ECO:0000313" key="2">
    <source>
        <dbReference type="EMBL" id="KJZ46096.1"/>
    </source>
</evidence>
<gene>
    <name evidence="2" type="ORF">VC35_13345</name>
</gene>
<reference evidence="2 3" key="1">
    <citation type="submission" date="2015-03" db="EMBL/GenBank/DDBJ databases">
        <title>Comparative genomics of Pseudomonas insights into diversity of traits involved in vanlence and defense.</title>
        <authorList>
            <person name="Qin Y."/>
        </authorList>
    </citation>
    <scope>NUCLEOTIDE SEQUENCE [LARGE SCALE GENOMIC DNA]</scope>
    <source>
        <strain evidence="2 3">C8</strain>
    </source>
</reference>
<keyword evidence="1" id="KW-1133">Transmembrane helix</keyword>
<keyword evidence="1" id="KW-0472">Membrane</keyword>
<evidence type="ECO:0000256" key="1">
    <source>
        <dbReference type="SAM" id="Phobius"/>
    </source>
</evidence>
<dbReference type="AlphaFoldDB" id="A0A0F4TNT3"/>
<protein>
    <submittedName>
        <fullName evidence="2">Uncharacterized protein</fullName>
    </submittedName>
</protein>
<dbReference type="Proteomes" id="UP000033588">
    <property type="component" value="Unassembled WGS sequence"/>
</dbReference>
<keyword evidence="1" id="KW-0812">Transmembrane</keyword>
<dbReference type="RefSeq" id="WP_046040647.1">
    <property type="nucleotide sequence ID" value="NZ_LACC01000015.1"/>
</dbReference>
<dbReference type="OrthoDB" id="8253771at2"/>
<name>A0A0F4TNT3_PSEFL</name>
<accession>A0A0F4TNT3</accession>
<feature type="transmembrane region" description="Helical" evidence="1">
    <location>
        <begin position="16"/>
        <end position="33"/>
    </location>
</feature>
<organism evidence="2 3">
    <name type="scientific">Pseudomonas fluorescens</name>
    <dbReference type="NCBI Taxonomy" id="294"/>
    <lineage>
        <taxon>Bacteria</taxon>
        <taxon>Pseudomonadati</taxon>
        <taxon>Pseudomonadota</taxon>
        <taxon>Gammaproteobacteria</taxon>
        <taxon>Pseudomonadales</taxon>
        <taxon>Pseudomonadaceae</taxon>
        <taxon>Pseudomonas</taxon>
    </lineage>
</organism>